<reference evidence="2" key="1">
    <citation type="submission" date="2009-07" db="EMBL/GenBank/DDBJ databases">
        <title>Complete genome sequence of Rothia mucilaginosa DJ.</title>
        <authorList>
            <person name="Yamane K."/>
            <person name="Nambu T."/>
            <person name="Mashimo C."/>
            <person name="Sugimori C."/>
            <person name="Yamanaka T."/>
            <person name="Leung K."/>
            <person name="Fukushima H."/>
        </authorList>
    </citation>
    <scope>NUCLEOTIDE SEQUENCE [LARGE SCALE GENOMIC DNA]</scope>
    <source>
        <strain evidence="2">DY-18</strain>
    </source>
</reference>
<evidence type="ECO:0000313" key="2">
    <source>
        <dbReference type="Proteomes" id="UP000001883"/>
    </source>
</evidence>
<reference evidence="1 2" key="2">
    <citation type="journal article" date="2010" name="J Osaka Dent Univ">
        <title>Isolation and identification of Rothia mucilaginosa from persistent apical periodontitis lesions.</title>
        <authorList>
            <person name="Yamane K."/>
            <person name="Yoshida M."/>
            <person name="Fujihira T."/>
            <person name="Baba T."/>
            <person name="Tsuji N."/>
            <person name="Hayashi H."/>
            <person name="Sugimori C."/>
            <person name="Yamanaka T."/>
            <person name="Mashimo C."/>
            <person name="Nambu T."/>
            <person name="Kawai H."/>
            <person name="Fukushima H."/>
        </authorList>
    </citation>
    <scope>NUCLEOTIDE SEQUENCE [LARGE SCALE GENOMIC DNA]</scope>
    <source>
        <strain evidence="1 2">DY-18</strain>
    </source>
</reference>
<dbReference type="KEGG" id="rmu:RMDY18_13470"/>
<dbReference type="Proteomes" id="UP000001883">
    <property type="component" value="Chromosome"/>
</dbReference>
<protein>
    <submittedName>
        <fullName evidence="1">Transposase and inactivated derivative</fullName>
    </submittedName>
</protein>
<gene>
    <name evidence="1" type="ordered locus">RMDY18_13470</name>
</gene>
<organism evidence="1 2">
    <name type="scientific">Rothia mucilaginosa (strain DY-18)</name>
    <name type="common">Stomatococcus mucilaginosus</name>
    <dbReference type="NCBI Taxonomy" id="680646"/>
    <lineage>
        <taxon>Bacteria</taxon>
        <taxon>Bacillati</taxon>
        <taxon>Actinomycetota</taxon>
        <taxon>Actinomycetes</taxon>
        <taxon>Micrococcales</taxon>
        <taxon>Micrococcaceae</taxon>
        <taxon>Rothia</taxon>
    </lineage>
</organism>
<dbReference type="AlphaFoldDB" id="D2NU53"/>
<proteinExistence type="predicted"/>
<reference evidence="1 2" key="3">
    <citation type="journal article" date="2010" name="Sequencing">
        <title>Complete Genome Sequence of Rothia mucilaginosa DY-18: A Clinical Isolate with Dense Meshwork-Like Structures from a Persistent Apical Periodontitis Lesion.</title>
        <authorList>
            <person name="Yamane K."/>
            <person name="Nambu T."/>
            <person name="Yamanaka T."/>
            <person name="Mashimo C."/>
            <person name="Sugimori C."/>
            <person name="Leung K.-P."/>
            <person name="Fukushima H."/>
        </authorList>
    </citation>
    <scope>NUCLEOTIDE SEQUENCE [LARGE SCALE GENOMIC DNA]</scope>
    <source>
        <strain evidence="1 2">DY-18</strain>
    </source>
</reference>
<name>D2NU53_ROTMD</name>
<evidence type="ECO:0000313" key="1">
    <source>
        <dbReference type="EMBL" id="BAI65179.1"/>
    </source>
</evidence>
<sequence length="631" mass="70727">MPLRRETRTHRHSLSLRLLRLATVTDFQGLQQTRTQSGHIASANGHHNIAILSARHNILNSVLSGSVTNLRETSTGNQLTGHTLNRQLTSRVNIQNMSTVSHRQSLRELLRELASTREQMRLENHVQVVAISHGTAGLQSTEHLGRVVRIVIKDLHARNLTTEGEAAVSAHKLSQRASNIGSLVTRDQRRCKSSRSVQLVMNTGHLQRKILLTLITHTVALKRPRQVRRRGRTSAGDLTNAQVCIRRFTVSHHGHTRRTRTSRQISRARIISTGHHNTVRCQRTHKTVERLKDTLIRLIEIQVVRLNIRHHSNSRAVTHKRAVRLISLSHKNRPRTLSTQVSVHAATSNYSTHRERRLRTQLIKHHRNHGAGRALTVSTGNSNHLRLTHHSGKRLRTMQHTQTLRTSGNKLRIILTNRSRNHHGINVHNVLSLLRNTHTSTRSTQRLNSSRLRTIRTTHRHTSLQHQSGNSAHTRATNTDEVHTAQLAHLRTLRERRVQRCRQHHLKIHQFSHYFSAAFNTASAITRAASRIPSSYAAAPMRSSSSGFAIRAGISRANHSPVTSASFTSRAADASTRERAFRACSPLPIGSGTKIAGTPTAATSLTVAAPERTSRRSAAAYTSCMPLLNSI</sequence>
<dbReference type="HOGENOM" id="CLU_433372_0_0_11"/>
<keyword evidence="2" id="KW-1185">Reference proteome</keyword>
<accession>D2NU53</accession>
<dbReference type="EMBL" id="AP011540">
    <property type="protein sequence ID" value="BAI65179.1"/>
    <property type="molecule type" value="Genomic_DNA"/>
</dbReference>